<name>A0AAF0PQC7_SOLVR</name>
<evidence type="ECO:0000313" key="2">
    <source>
        <dbReference type="Proteomes" id="UP001234989"/>
    </source>
</evidence>
<dbReference type="PANTHER" id="PTHR15503">
    <property type="entry name" value="LDOC1 RELATED"/>
    <property type="match status" value="1"/>
</dbReference>
<accession>A0AAF0PQC7</accession>
<sequence>MFSEVKVVELLVAVPQLSRVGVEGYDNRVDLIILGIVDFDVILGIYWLSPYHASLNCNSKIVTLVLLDVLRVEWTGACGSYPSKVISFIHAHILVERGCLSYLTFNRDTSIELPLQDSIPVVQEFLNVFLSNVPGDLPDRDIDFAIYLKSGTKPIYVPPCHMAPLELKE</sequence>
<dbReference type="PANTHER" id="PTHR15503:SF45">
    <property type="entry name" value="RNA-DIRECTED DNA POLYMERASE HOMOLOG"/>
    <property type="match status" value="1"/>
</dbReference>
<gene>
    <name evidence="1" type="ORF">MTR67_002337</name>
</gene>
<dbReference type="AlphaFoldDB" id="A0AAF0PQC7"/>
<protein>
    <submittedName>
        <fullName evidence="1">Uncharacterized protein</fullName>
    </submittedName>
</protein>
<reference evidence="1" key="1">
    <citation type="submission" date="2023-08" db="EMBL/GenBank/DDBJ databases">
        <title>A de novo genome assembly of Solanum verrucosum Schlechtendal, a Mexican diploid species geographically isolated from the other diploid A-genome species in potato relatives.</title>
        <authorList>
            <person name="Hosaka K."/>
        </authorList>
    </citation>
    <scope>NUCLEOTIDE SEQUENCE</scope>
    <source>
        <tissue evidence="1">Young leaves</tissue>
    </source>
</reference>
<organism evidence="1 2">
    <name type="scientific">Solanum verrucosum</name>
    <dbReference type="NCBI Taxonomy" id="315347"/>
    <lineage>
        <taxon>Eukaryota</taxon>
        <taxon>Viridiplantae</taxon>
        <taxon>Streptophyta</taxon>
        <taxon>Embryophyta</taxon>
        <taxon>Tracheophyta</taxon>
        <taxon>Spermatophyta</taxon>
        <taxon>Magnoliopsida</taxon>
        <taxon>eudicotyledons</taxon>
        <taxon>Gunneridae</taxon>
        <taxon>Pentapetalae</taxon>
        <taxon>asterids</taxon>
        <taxon>lamiids</taxon>
        <taxon>Solanales</taxon>
        <taxon>Solanaceae</taxon>
        <taxon>Solanoideae</taxon>
        <taxon>Solaneae</taxon>
        <taxon>Solanum</taxon>
    </lineage>
</organism>
<keyword evidence="2" id="KW-1185">Reference proteome</keyword>
<proteinExistence type="predicted"/>
<evidence type="ECO:0000313" key="1">
    <source>
        <dbReference type="EMBL" id="WMV08952.1"/>
    </source>
</evidence>
<dbReference type="Proteomes" id="UP001234989">
    <property type="component" value="Chromosome 1"/>
</dbReference>
<dbReference type="EMBL" id="CP133612">
    <property type="protein sequence ID" value="WMV08952.1"/>
    <property type="molecule type" value="Genomic_DNA"/>
</dbReference>
<dbReference type="Pfam" id="PF08284">
    <property type="entry name" value="RVP_2"/>
    <property type="match status" value="1"/>
</dbReference>
<dbReference type="InterPro" id="IPR032567">
    <property type="entry name" value="RTL1-rel"/>
</dbReference>